<evidence type="ECO:0000313" key="8">
    <source>
        <dbReference type="EMBL" id="KAK7910377.1"/>
    </source>
</evidence>
<dbReference type="GO" id="GO:0006886">
    <property type="term" value="P:intracellular protein transport"/>
    <property type="evidence" value="ECO:0007669"/>
    <property type="project" value="InterPro"/>
</dbReference>
<keyword evidence="4" id="KW-0802">TPR repeat</keyword>
<dbReference type="Gene3D" id="1.25.40.10">
    <property type="entry name" value="Tetratricopeptide repeat domain"/>
    <property type="match status" value="1"/>
</dbReference>
<dbReference type="InterPro" id="IPR027417">
    <property type="entry name" value="P-loop_NTPase"/>
</dbReference>
<dbReference type="Pfam" id="PF01043">
    <property type="entry name" value="SecA_PP_bind"/>
    <property type="match status" value="1"/>
</dbReference>
<dbReference type="PANTHER" id="PTHR30612:SF0">
    <property type="entry name" value="CHLOROPLAST PROTEIN-TRANSPORTING ATPASE"/>
    <property type="match status" value="1"/>
</dbReference>
<dbReference type="GO" id="GO:0017038">
    <property type="term" value="P:protein import"/>
    <property type="evidence" value="ECO:0007669"/>
    <property type="project" value="InterPro"/>
</dbReference>
<comment type="caution">
    <text evidence="8">The sequence shown here is derived from an EMBL/GenBank/DDBJ whole genome shotgun (WGS) entry which is preliminary data.</text>
</comment>
<accession>A0AAW0P904</accession>
<dbReference type="InterPro" id="IPR014001">
    <property type="entry name" value="Helicase_ATP-bd"/>
</dbReference>
<dbReference type="PANTHER" id="PTHR30612">
    <property type="entry name" value="SECA INNER MEMBRANE COMPONENT OF SEC PROTEIN SECRETION SYSTEM"/>
    <property type="match status" value="1"/>
</dbReference>
<feature type="domain" description="SecA family profile" evidence="7">
    <location>
        <begin position="96"/>
        <end position="829"/>
    </location>
</feature>
<evidence type="ECO:0008006" key="10">
    <source>
        <dbReference type="Google" id="ProtNLM"/>
    </source>
</evidence>
<dbReference type="GO" id="GO:0006605">
    <property type="term" value="P:protein targeting"/>
    <property type="evidence" value="ECO:0007669"/>
    <property type="project" value="InterPro"/>
</dbReference>
<evidence type="ECO:0000256" key="2">
    <source>
        <dbReference type="ARBA" id="ARBA00022927"/>
    </source>
</evidence>
<dbReference type="PROSITE" id="PS51196">
    <property type="entry name" value="SECA_MOTOR_DEAD"/>
    <property type="match status" value="1"/>
</dbReference>
<sequence>MEYNCVIGIAFTVALMAGPGLTPSEMAKRDSLLQVLEILRGSPSPHTDELLTKLHGLVTNLSWSPAEVIQLFTSLLKRFDSKETKDNLHLWMLKILHSVEINYITPNWKSRKSLIDMIQDTTVTDEDLQKILGADLDKTLDEIINEIEQQKIVNKTLLNSAKKIVYEVLNSQIKHSLTHVLQRLVTAVKKTMKMTPRLTQMVSWALMALSEKGRLIQVSTGEGKTCIVAMFAAYRALQGHSVDIMSSSPVLAERDFREWQSFYRELKISVSCNVNKMKTDLKECYKSQVVYGTAHHFAGDWLRQHFGREDIRSDRSFQCAIVDEVDSLMLDKGCHTVYLGSEMPALQHLNPVLALIWHTVNQYTQTNSFILGSKALFHQVALESLSLGEEDTFTLLKLAELSGLIEEGSANALQQDKIIFSQITTSITPEKLAAFFRKIEAEYKTCHFILYCQNNDSIKKMYESPQPNDSRTTVSLLLHSGGLCQYIYTDRDSLLRAVKSEITSNLCFTPCDQRHSRTKCYVPGFLRDLVECKMEDWIENALHAQNMSRDHEYVVERHGVVPVDFSSTGVLENSMQWIDGLHQFLEMKHQNKLSDMSSITNFMSNVGLLHMYKDQIYGVTGTLGQKVETETLQKIYNGITACYIPTFKRRKLFEVEGVIVNNEEEWLQKICDVIRAQTRSTVYRSERAVLVICETIKRAKALHQALGDSVQDKVLYISNNMDNRPVTDKEIPAGKVIIATNLAGRGTDLRVSASVKSAGGLSVLQTFLPSNARVEAQAFGRTGRQGSPGSAQLIICSQHLPETLQLLVLGRGLLSLLRNLVSPVQLYRDCFERQLRSRFSGQDNGLSKTLAEILNNATDTGIKLAKRVRDESVTEKLNEYLESIVPKMKKKQDLFSQYLDFINNFYQRSNNNPAESDVTALHEFWGLWLLMNDINEGQSDVLKTKLASDLERARESVSNRQSPLSNLHHYTLFGNKLLENGHFEASIHMYSKAIELDPCWAAIALYNRAFARLAQHNNKQDPDCIEQALHDLQQALKSVELYCRQQDLVYTYSKAHLEAVPMAGLTRFDHHQNIRCKVFLWLRKNIEEGLGKLTRARNIGGHVKVEKHLVLFMAPVYEYLPSLLLTSGSLSVLHSRDQLGMQQLITHSSFDIFHELESLKSLGLTDVFVLDTRFSLVGFFSKIGKSFGS</sequence>
<dbReference type="InterPro" id="IPR000185">
    <property type="entry name" value="SecA"/>
</dbReference>
<dbReference type="InterPro" id="IPR014018">
    <property type="entry name" value="SecA_motor_DEAD"/>
</dbReference>
<feature type="domain" description="Helicase ATP-binding" evidence="5">
    <location>
        <begin position="205"/>
        <end position="339"/>
    </location>
</feature>
<dbReference type="Pfam" id="PF07517">
    <property type="entry name" value="SecA_DEAD"/>
    <property type="match status" value="1"/>
</dbReference>
<reference evidence="9" key="1">
    <citation type="submission" date="2024-04" db="EMBL/GenBank/DDBJ databases">
        <title>Salinicola lusitanus LLJ914,a marine bacterium isolated from the Okinawa Trough.</title>
        <authorList>
            <person name="Li J."/>
        </authorList>
    </citation>
    <scope>NUCLEOTIDE SEQUENCE [LARGE SCALE GENOMIC DNA]</scope>
</reference>
<keyword evidence="9" id="KW-1185">Reference proteome</keyword>
<feature type="domain" description="Helicase C-terminal" evidence="6">
    <location>
        <begin position="666"/>
        <end position="828"/>
    </location>
</feature>
<dbReference type="GO" id="GO:0005524">
    <property type="term" value="F:ATP binding"/>
    <property type="evidence" value="ECO:0007669"/>
    <property type="project" value="InterPro"/>
</dbReference>
<dbReference type="GO" id="GO:0016020">
    <property type="term" value="C:membrane"/>
    <property type="evidence" value="ECO:0007669"/>
    <property type="project" value="InterPro"/>
</dbReference>
<dbReference type="InterPro" id="IPR036670">
    <property type="entry name" value="SecA_X-link_sf"/>
</dbReference>
<evidence type="ECO:0000256" key="3">
    <source>
        <dbReference type="ARBA" id="ARBA00023010"/>
    </source>
</evidence>
<dbReference type="EMBL" id="JBBPFD010000010">
    <property type="protein sequence ID" value="KAK7910377.1"/>
    <property type="molecule type" value="Genomic_DNA"/>
</dbReference>
<evidence type="ECO:0000256" key="4">
    <source>
        <dbReference type="PROSITE-ProRule" id="PRU00339"/>
    </source>
</evidence>
<evidence type="ECO:0000259" key="6">
    <source>
        <dbReference type="PROSITE" id="PS51194"/>
    </source>
</evidence>
<dbReference type="SUPFAM" id="SSF52540">
    <property type="entry name" value="P-loop containing nucleoside triphosphate hydrolases"/>
    <property type="match status" value="2"/>
</dbReference>
<evidence type="ECO:0000259" key="5">
    <source>
        <dbReference type="PROSITE" id="PS51192"/>
    </source>
</evidence>
<evidence type="ECO:0000256" key="1">
    <source>
        <dbReference type="ARBA" id="ARBA00022490"/>
    </source>
</evidence>
<evidence type="ECO:0000313" key="9">
    <source>
        <dbReference type="Proteomes" id="UP001460270"/>
    </source>
</evidence>
<dbReference type="PROSITE" id="PS51192">
    <property type="entry name" value="HELICASE_ATP_BIND_1"/>
    <property type="match status" value="1"/>
</dbReference>
<dbReference type="Gene3D" id="3.90.1440.10">
    <property type="entry name" value="SecA, preprotein cross-linking domain"/>
    <property type="match status" value="1"/>
</dbReference>
<keyword evidence="2" id="KW-0653">Protein transport</keyword>
<dbReference type="SUPFAM" id="SSF48452">
    <property type="entry name" value="TPR-like"/>
    <property type="match status" value="1"/>
</dbReference>
<dbReference type="InterPro" id="IPR011130">
    <property type="entry name" value="SecA_preprotein_X-link_dom"/>
</dbReference>
<dbReference type="InterPro" id="IPR011990">
    <property type="entry name" value="TPR-like_helical_dom_sf"/>
</dbReference>
<dbReference type="PROSITE" id="PS51194">
    <property type="entry name" value="HELICASE_CTER"/>
    <property type="match status" value="1"/>
</dbReference>
<dbReference type="SUPFAM" id="SSF81767">
    <property type="entry name" value="Pre-protein crosslinking domain of SecA"/>
    <property type="match status" value="1"/>
</dbReference>
<dbReference type="PRINTS" id="PR00906">
    <property type="entry name" value="SECA"/>
</dbReference>
<dbReference type="InterPro" id="IPR011115">
    <property type="entry name" value="SecA_DEAD"/>
</dbReference>
<dbReference type="PROSITE" id="PS50005">
    <property type="entry name" value="TPR"/>
    <property type="match status" value="1"/>
</dbReference>
<protein>
    <recommendedName>
        <fullName evidence="10">Protein translocase subunit SecA</fullName>
    </recommendedName>
</protein>
<proteinExistence type="predicted"/>
<gene>
    <name evidence="8" type="ORF">WMY93_015061</name>
</gene>
<evidence type="ECO:0000259" key="7">
    <source>
        <dbReference type="PROSITE" id="PS51196"/>
    </source>
</evidence>
<dbReference type="AlphaFoldDB" id="A0AAW0P904"/>
<feature type="repeat" description="TPR" evidence="4">
    <location>
        <begin position="967"/>
        <end position="1000"/>
    </location>
</feature>
<dbReference type="Proteomes" id="UP001460270">
    <property type="component" value="Unassembled WGS sequence"/>
</dbReference>
<name>A0AAW0P904_9GOBI</name>
<keyword evidence="3" id="KW-0811">Translocation</keyword>
<dbReference type="InterPro" id="IPR001650">
    <property type="entry name" value="Helicase_C-like"/>
</dbReference>
<dbReference type="InterPro" id="IPR019734">
    <property type="entry name" value="TPR_rpt"/>
</dbReference>
<organism evidence="8 9">
    <name type="scientific">Mugilogobius chulae</name>
    <name type="common">yellowstripe goby</name>
    <dbReference type="NCBI Taxonomy" id="88201"/>
    <lineage>
        <taxon>Eukaryota</taxon>
        <taxon>Metazoa</taxon>
        <taxon>Chordata</taxon>
        <taxon>Craniata</taxon>
        <taxon>Vertebrata</taxon>
        <taxon>Euteleostomi</taxon>
        <taxon>Actinopterygii</taxon>
        <taxon>Neopterygii</taxon>
        <taxon>Teleostei</taxon>
        <taxon>Neoteleostei</taxon>
        <taxon>Acanthomorphata</taxon>
        <taxon>Gobiaria</taxon>
        <taxon>Gobiiformes</taxon>
        <taxon>Gobioidei</taxon>
        <taxon>Gobiidae</taxon>
        <taxon>Gobionellinae</taxon>
        <taxon>Mugilogobius</taxon>
    </lineage>
</organism>
<dbReference type="Gene3D" id="3.40.50.300">
    <property type="entry name" value="P-loop containing nucleotide triphosphate hydrolases"/>
    <property type="match status" value="2"/>
</dbReference>
<keyword evidence="2" id="KW-0813">Transport</keyword>
<keyword evidence="1" id="KW-0963">Cytoplasm</keyword>
<dbReference type="SMART" id="SM00957">
    <property type="entry name" value="SecA_DEAD"/>
    <property type="match status" value="1"/>
</dbReference>